<accession>A0A382Q481</accession>
<proteinExistence type="predicted"/>
<dbReference type="AlphaFoldDB" id="A0A382Q481"/>
<sequence length="42" mass="4926">MGDWLITVDQKKDAEQKVQVYKVWWDGPIACKDWEVLDTLSS</sequence>
<evidence type="ECO:0000313" key="1">
    <source>
        <dbReference type="EMBL" id="SVC80413.1"/>
    </source>
</evidence>
<reference evidence="1" key="1">
    <citation type="submission" date="2018-05" db="EMBL/GenBank/DDBJ databases">
        <authorList>
            <person name="Lanie J.A."/>
            <person name="Ng W.-L."/>
            <person name="Kazmierczak K.M."/>
            <person name="Andrzejewski T.M."/>
            <person name="Davidsen T.M."/>
            <person name="Wayne K.J."/>
            <person name="Tettelin H."/>
            <person name="Glass J.I."/>
            <person name="Rusch D."/>
            <person name="Podicherti R."/>
            <person name="Tsui H.-C.T."/>
            <person name="Winkler M.E."/>
        </authorList>
    </citation>
    <scope>NUCLEOTIDE SEQUENCE</scope>
</reference>
<gene>
    <name evidence="1" type="ORF">METZ01_LOCUS333267</name>
</gene>
<name>A0A382Q481_9ZZZZ</name>
<protein>
    <submittedName>
        <fullName evidence="1">Uncharacterized protein</fullName>
    </submittedName>
</protein>
<organism evidence="1">
    <name type="scientific">marine metagenome</name>
    <dbReference type="NCBI Taxonomy" id="408172"/>
    <lineage>
        <taxon>unclassified sequences</taxon>
        <taxon>metagenomes</taxon>
        <taxon>ecological metagenomes</taxon>
    </lineage>
</organism>
<dbReference type="EMBL" id="UINC01111879">
    <property type="protein sequence ID" value="SVC80413.1"/>
    <property type="molecule type" value="Genomic_DNA"/>
</dbReference>